<proteinExistence type="predicted"/>
<feature type="chain" id="PRO_5009912593" description="DUF1302 domain-containing protein" evidence="1">
    <location>
        <begin position="28"/>
        <end position="701"/>
    </location>
</feature>
<keyword evidence="3" id="KW-1185">Reference proteome</keyword>
<dbReference type="EMBL" id="FQXG01000001">
    <property type="protein sequence ID" value="SHG88706.1"/>
    <property type="molecule type" value="Genomic_DNA"/>
</dbReference>
<dbReference type="AlphaFoldDB" id="A0A1M5NGI7"/>
<dbReference type="Proteomes" id="UP000184268">
    <property type="component" value="Unassembled WGS sequence"/>
</dbReference>
<dbReference type="Pfam" id="PF06980">
    <property type="entry name" value="DUF1302"/>
    <property type="match status" value="1"/>
</dbReference>
<name>A0A1M5NGI7_9GAMM</name>
<gene>
    <name evidence="2" type="ORF">SAMN02745129_1048</name>
</gene>
<dbReference type="InterPro" id="IPR010727">
    <property type="entry name" value="DUF1302"/>
</dbReference>
<dbReference type="RefSeq" id="WP_067654730.1">
    <property type="nucleotide sequence ID" value="NZ_FQXG01000001.1"/>
</dbReference>
<sequence length="701" mass="76486">MSASASCFRRSALAVSVAAVLAAPVQAVSFNWGEIEGSFDSTWTVGAAWRVSDRNLDNIGKSNRFQWPEYGFVTGENGLVGGFNDGGLEGSQIFAMPGSYSNNGDLANMLYDKGDTFSEIFKGLHELELLYKNMGVFVRGFYFYDNKLENGSFSYRNPMTGEEFDVCADSEAAKYACSDIRLLDAYFFADWDLGNMPFSIRVGEQVVSWGESTLISHGINSINPVDLARLQAPGSELKEAFIPVGMVWASLGITDNIGIEAYYQYRWEETRLPVTGTYFSSNDFAGAGGYVNNAQLGFTANPDITLNHLLNEYNKLAMTAGAVSGSVPPEQLGAALGQLAPLALAYPTKTTLIDHQAEPDDQGQYGIKLSYFAPALNDTEFGLYYLNYHSKRPFISGTTANFTAEAIGADLMTLGAIAQAGGQVTRNDLLDLQSFSKATVEYPEDIKLYGASFNTNIGTTSVAGEFAFRQDEPLQIDDVELLFAAMPEQLYNADPVTYSVFENLSQYTRPDGSRLGPGEYAPGFVLSDTSQAQVTFTHIFGPTLGSDNLTFLAEVGGVWIHDMPDQAVLRLNGPGTERAGLEGREDSAGVLQLLHNGPEEDAFPTDNAWGYRLVAKADYTNALFGWNLSPRVVFSHDVSGTTPDPLFLFVEDRQSAAVTLSADYLNTWSWDLSYNAFWGGKGSTNSLEDKDFVSFNVKFSI</sequence>
<evidence type="ECO:0000256" key="1">
    <source>
        <dbReference type="SAM" id="SignalP"/>
    </source>
</evidence>
<accession>A0A1M5NGI7</accession>
<protein>
    <recommendedName>
        <fullName evidence="4">DUF1302 domain-containing protein</fullName>
    </recommendedName>
</protein>
<evidence type="ECO:0008006" key="4">
    <source>
        <dbReference type="Google" id="ProtNLM"/>
    </source>
</evidence>
<reference evidence="2 3" key="1">
    <citation type="submission" date="2016-11" db="EMBL/GenBank/DDBJ databases">
        <authorList>
            <person name="Jaros S."/>
            <person name="Januszkiewicz K."/>
            <person name="Wedrychowicz H."/>
        </authorList>
    </citation>
    <scope>NUCLEOTIDE SEQUENCE [LARGE SCALE GENOMIC DNA]</scope>
    <source>
        <strain evidence="2 3">DSM 16917</strain>
    </source>
</reference>
<organism evidence="2 3">
    <name type="scientific">Ferrimonas marina</name>
    <dbReference type="NCBI Taxonomy" id="299255"/>
    <lineage>
        <taxon>Bacteria</taxon>
        <taxon>Pseudomonadati</taxon>
        <taxon>Pseudomonadota</taxon>
        <taxon>Gammaproteobacteria</taxon>
        <taxon>Alteromonadales</taxon>
        <taxon>Ferrimonadaceae</taxon>
        <taxon>Ferrimonas</taxon>
    </lineage>
</organism>
<evidence type="ECO:0000313" key="3">
    <source>
        <dbReference type="Proteomes" id="UP000184268"/>
    </source>
</evidence>
<feature type="signal peptide" evidence="1">
    <location>
        <begin position="1"/>
        <end position="27"/>
    </location>
</feature>
<dbReference type="OrthoDB" id="7000272at2"/>
<evidence type="ECO:0000313" key="2">
    <source>
        <dbReference type="EMBL" id="SHG88706.1"/>
    </source>
</evidence>
<dbReference type="STRING" id="299255.SAMN02745129_1048"/>
<keyword evidence="1" id="KW-0732">Signal</keyword>